<reference evidence="3" key="1">
    <citation type="submission" date="2011-09" db="EMBL/GenBank/DDBJ databases">
        <title>The permanent draft genome of Mucilaginibacter paludis DSM 18603.</title>
        <authorList>
            <consortium name="US DOE Joint Genome Institute (JGI-PGF)"/>
            <person name="Lucas S."/>
            <person name="Han J."/>
            <person name="Lapidus A."/>
            <person name="Bruce D."/>
            <person name="Goodwin L."/>
            <person name="Pitluck S."/>
            <person name="Peters L."/>
            <person name="Kyrpides N."/>
            <person name="Mavromatis K."/>
            <person name="Ivanova N."/>
            <person name="Mikhailova N."/>
            <person name="Held B."/>
            <person name="Detter J.C."/>
            <person name="Tapia R."/>
            <person name="Han C."/>
            <person name="Land M."/>
            <person name="Hauser L."/>
            <person name="Markowitz V."/>
            <person name="Cheng J.-F."/>
            <person name="Hugenholtz P."/>
            <person name="Woyke T."/>
            <person name="Wu D."/>
            <person name="Tindall B."/>
            <person name="Brambilla E."/>
            <person name="Klenk H.-P."/>
            <person name="Eisen J.A."/>
        </authorList>
    </citation>
    <scope>NUCLEOTIDE SEQUENCE [LARGE SCALE GENOMIC DNA]</scope>
    <source>
        <strain evidence="3">DSM 18603</strain>
    </source>
</reference>
<dbReference type="PANTHER" id="PTHR22939:SF129">
    <property type="entry name" value="SERINE PROTEASE HTRA2, MITOCHONDRIAL"/>
    <property type="match status" value="1"/>
</dbReference>
<accession>H1Y4M9</accession>
<dbReference type="SMART" id="SM00228">
    <property type="entry name" value="PDZ"/>
    <property type="match status" value="1"/>
</dbReference>
<protein>
    <submittedName>
        <fullName evidence="3">PDZ/DHR/GLGF domain protein</fullName>
    </submittedName>
</protein>
<dbReference type="OrthoDB" id="728837at2"/>
<dbReference type="GO" id="GO:0006508">
    <property type="term" value="P:proteolysis"/>
    <property type="evidence" value="ECO:0007669"/>
    <property type="project" value="TreeGrafter"/>
</dbReference>
<name>H1Y4M9_9SPHI</name>
<evidence type="ECO:0000313" key="3">
    <source>
        <dbReference type="EMBL" id="EHQ28073.1"/>
    </source>
</evidence>
<dbReference type="EMBL" id="CM001403">
    <property type="protein sequence ID" value="EHQ28073.1"/>
    <property type="molecule type" value="Genomic_DNA"/>
</dbReference>
<dbReference type="Gene3D" id="2.30.42.10">
    <property type="match status" value="1"/>
</dbReference>
<organism evidence="3 4">
    <name type="scientific">Mucilaginibacter paludis DSM 18603</name>
    <dbReference type="NCBI Taxonomy" id="714943"/>
    <lineage>
        <taxon>Bacteria</taxon>
        <taxon>Pseudomonadati</taxon>
        <taxon>Bacteroidota</taxon>
        <taxon>Sphingobacteriia</taxon>
        <taxon>Sphingobacteriales</taxon>
        <taxon>Sphingobacteriaceae</taxon>
        <taxon>Mucilaginibacter</taxon>
    </lineage>
</organism>
<dbReference type="RefSeq" id="WP_008508808.1">
    <property type="nucleotide sequence ID" value="NZ_CM001403.1"/>
</dbReference>
<dbReference type="AlphaFoldDB" id="H1Y4M9"/>
<feature type="domain" description="PDZ" evidence="2">
    <location>
        <begin position="394"/>
        <end position="448"/>
    </location>
</feature>
<dbReference type="STRING" id="714943.Mucpa_3982"/>
<dbReference type="Pfam" id="PF13365">
    <property type="entry name" value="Trypsin_2"/>
    <property type="match status" value="1"/>
</dbReference>
<dbReference type="SUPFAM" id="SSF50494">
    <property type="entry name" value="Trypsin-like serine proteases"/>
    <property type="match status" value="2"/>
</dbReference>
<dbReference type="Pfam" id="PF13180">
    <property type="entry name" value="PDZ_2"/>
    <property type="match status" value="1"/>
</dbReference>
<dbReference type="Proteomes" id="UP000002774">
    <property type="component" value="Chromosome"/>
</dbReference>
<evidence type="ECO:0000259" key="2">
    <source>
        <dbReference type="PROSITE" id="PS50106"/>
    </source>
</evidence>
<sequence length="571" mass="63172">MRNISRLFVLTIFLFIHPDAYSQQFSGRQLEQTVFKAIAKAYPASVRIWGFDTVSKQQMSAQFSGVVVTQEGYILTAAHVTIPGKTYQVTFPDGRKCIAVALGKIEYADDKTIPDVALMKIITKGNWPHAEMGISSTLKEYEPCLSIAYPESLNQARPTVRFGWVTRATNQRGFVQSTCKMEPGDSGGPLFDELGRVIALHSAIEVPEDLNYEIPVDLYKKYWTALNKPQIYTRLPDTADLIKDERPIRKVLTVPGLKHLNANFADISSHFKKSSIYITVSDNGKQQRVVGTLFSLSGLAFSKNVKNQSVIVGKNSLIGYGPLFVLVGNKRIQAKVLTRDKQNDLVLLRPYIEINGGIELKTIDHDPADIKPGKFLLSLLPDTAGIASVAGSNLFSIAKISSNGFLGAAIAYQDGPLLLTRIQPNSPASESGLQIADEVLFINGIEMRKAEDYGKVLQKYWPGDTVRLQMRRGGAAFEKKVVLGLMPSPKVNHPAELFNGGKSIRRDGFEKVFSHDAILQADQCGGPVFDLYGHLCGLNIARFSRASCLTLPTNCIYQFIDHYFSMKALMR</sequence>
<dbReference type="SUPFAM" id="SSF50156">
    <property type="entry name" value="PDZ domain-like"/>
    <property type="match status" value="1"/>
</dbReference>
<dbReference type="PROSITE" id="PS50106">
    <property type="entry name" value="PDZ"/>
    <property type="match status" value="1"/>
</dbReference>
<dbReference type="PANTHER" id="PTHR22939">
    <property type="entry name" value="SERINE PROTEASE FAMILY S1C HTRA-RELATED"/>
    <property type="match status" value="1"/>
</dbReference>
<dbReference type="eggNOG" id="COG3975">
    <property type="taxonomic scope" value="Bacteria"/>
</dbReference>
<dbReference type="eggNOG" id="COG0265">
    <property type="taxonomic scope" value="Bacteria"/>
</dbReference>
<dbReference type="GO" id="GO:0004252">
    <property type="term" value="F:serine-type endopeptidase activity"/>
    <property type="evidence" value="ECO:0007669"/>
    <property type="project" value="TreeGrafter"/>
</dbReference>
<proteinExistence type="inferred from homology"/>
<gene>
    <name evidence="3" type="ORF">Mucpa_3982</name>
</gene>
<dbReference type="HOGENOM" id="CLU_490752_0_0_10"/>
<keyword evidence="4" id="KW-1185">Reference proteome</keyword>
<comment type="similarity">
    <text evidence="1">Belongs to the peptidase S1C family.</text>
</comment>
<evidence type="ECO:0000256" key="1">
    <source>
        <dbReference type="ARBA" id="ARBA00010541"/>
    </source>
</evidence>
<dbReference type="InterPro" id="IPR009003">
    <property type="entry name" value="Peptidase_S1_PA"/>
</dbReference>
<dbReference type="InterPro" id="IPR043504">
    <property type="entry name" value="Peptidase_S1_PA_chymotrypsin"/>
</dbReference>
<dbReference type="Gene3D" id="2.40.10.10">
    <property type="entry name" value="Trypsin-like serine proteases"/>
    <property type="match status" value="2"/>
</dbReference>
<dbReference type="InterPro" id="IPR036034">
    <property type="entry name" value="PDZ_sf"/>
</dbReference>
<dbReference type="InterPro" id="IPR001478">
    <property type="entry name" value="PDZ"/>
</dbReference>
<evidence type="ECO:0000313" key="4">
    <source>
        <dbReference type="Proteomes" id="UP000002774"/>
    </source>
</evidence>